<keyword evidence="7" id="KW-0548">Nucleotidyltransferase</keyword>
<dbReference type="PRINTS" id="PR00046">
    <property type="entry name" value="SIGMA70FCT"/>
</dbReference>
<comment type="caution">
    <text evidence="7">The sequence shown here is derived from an EMBL/GenBank/DDBJ whole genome shotgun (WGS) entry which is preliminary data.</text>
</comment>
<dbReference type="InterPro" id="IPR014284">
    <property type="entry name" value="RNA_pol_sigma-70_dom"/>
</dbReference>
<dbReference type="Gene3D" id="1.10.601.10">
    <property type="entry name" value="RNA Polymerase Primary Sigma Factor"/>
    <property type="match status" value="1"/>
</dbReference>
<name>A0ABW4YVD2_9HYPH</name>
<reference evidence="8" key="1">
    <citation type="journal article" date="2019" name="Int. J. Syst. Evol. Microbiol.">
        <title>The Global Catalogue of Microorganisms (GCM) 10K type strain sequencing project: providing services to taxonomists for standard genome sequencing and annotation.</title>
        <authorList>
            <consortium name="The Broad Institute Genomics Platform"/>
            <consortium name="The Broad Institute Genome Sequencing Center for Infectious Disease"/>
            <person name="Wu L."/>
            <person name="Ma J."/>
        </authorList>
    </citation>
    <scope>NUCLEOTIDE SEQUENCE [LARGE SCALE GENOMIC DNA]</scope>
    <source>
        <strain evidence="8">CCM 7435</strain>
    </source>
</reference>
<dbReference type="Proteomes" id="UP001597299">
    <property type="component" value="Unassembled WGS sequence"/>
</dbReference>
<evidence type="ECO:0000256" key="5">
    <source>
        <dbReference type="ARBA" id="ARBA00023163"/>
    </source>
</evidence>
<evidence type="ECO:0000313" key="7">
    <source>
        <dbReference type="EMBL" id="MFD2140117.1"/>
    </source>
</evidence>
<keyword evidence="4" id="KW-0238">DNA-binding</keyword>
<dbReference type="NCBIfam" id="NF005693">
    <property type="entry name" value="PRK07500.1"/>
    <property type="match status" value="1"/>
</dbReference>
<dbReference type="InterPro" id="IPR013325">
    <property type="entry name" value="RNA_pol_sigma_r2"/>
</dbReference>
<keyword evidence="5" id="KW-0804">Transcription</keyword>
<dbReference type="Gene3D" id="1.20.140.160">
    <property type="match status" value="1"/>
</dbReference>
<comment type="similarity">
    <text evidence="1">Belongs to the sigma-70 factor family.</text>
</comment>
<dbReference type="RefSeq" id="WP_213353210.1">
    <property type="nucleotide sequence ID" value="NZ_JAHBGB010000033.1"/>
</dbReference>
<keyword evidence="2" id="KW-0805">Transcription regulation</keyword>
<dbReference type="NCBIfam" id="TIGR02937">
    <property type="entry name" value="sigma70-ECF"/>
    <property type="match status" value="1"/>
</dbReference>
<dbReference type="EC" id="2.7.7.6" evidence="7"/>
<dbReference type="PROSITE" id="PS00715">
    <property type="entry name" value="SIGMA70_1"/>
    <property type="match status" value="1"/>
</dbReference>
<keyword evidence="8" id="KW-1185">Reference proteome</keyword>
<dbReference type="EMBL" id="JBHUHD010000001">
    <property type="protein sequence ID" value="MFD2140117.1"/>
    <property type="molecule type" value="Genomic_DNA"/>
</dbReference>
<dbReference type="NCBIfam" id="NF005143">
    <property type="entry name" value="PRK06596.1"/>
    <property type="match status" value="1"/>
</dbReference>
<dbReference type="InterPro" id="IPR050813">
    <property type="entry name" value="Sigma-70_Factor"/>
</dbReference>
<dbReference type="PANTHER" id="PTHR30376">
    <property type="entry name" value="SIGMA FACTOR RPOH HEAT SHOCK RELATED"/>
    <property type="match status" value="1"/>
</dbReference>
<dbReference type="InterPro" id="IPR000943">
    <property type="entry name" value="RNA_pol_sigma70"/>
</dbReference>
<evidence type="ECO:0000256" key="1">
    <source>
        <dbReference type="ARBA" id="ARBA00007788"/>
    </source>
</evidence>
<feature type="domain" description="RNA polymerase sigma-70" evidence="6">
    <location>
        <begin position="75"/>
        <end position="88"/>
    </location>
</feature>
<keyword evidence="3" id="KW-0731">Sigma factor</keyword>
<dbReference type="SUPFAM" id="SSF88659">
    <property type="entry name" value="Sigma3 and sigma4 domains of RNA polymerase sigma factors"/>
    <property type="match status" value="1"/>
</dbReference>
<proteinExistence type="inferred from homology"/>
<dbReference type="GO" id="GO:0003899">
    <property type="term" value="F:DNA-directed RNA polymerase activity"/>
    <property type="evidence" value="ECO:0007669"/>
    <property type="project" value="UniProtKB-EC"/>
</dbReference>
<evidence type="ECO:0000256" key="2">
    <source>
        <dbReference type="ARBA" id="ARBA00023015"/>
    </source>
</evidence>
<dbReference type="SUPFAM" id="SSF88946">
    <property type="entry name" value="Sigma2 domain of RNA polymerase sigma factors"/>
    <property type="match status" value="1"/>
</dbReference>
<organism evidence="7 8">
    <name type="scientific">Ancylobacter oerskovii</name>
    <dbReference type="NCBI Taxonomy" id="459519"/>
    <lineage>
        <taxon>Bacteria</taxon>
        <taxon>Pseudomonadati</taxon>
        <taxon>Pseudomonadota</taxon>
        <taxon>Alphaproteobacteria</taxon>
        <taxon>Hyphomicrobiales</taxon>
        <taxon>Xanthobacteraceae</taxon>
        <taxon>Ancylobacter</taxon>
    </lineage>
</organism>
<evidence type="ECO:0000313" key="8">
    <source>
        <dbReference type="Proteomes" id="UP001597299"/>
    </source>
</evidence>
<dbReference type="Pfam" id="PF04545">
    <property type="entry name" value="Sigma70_r4"/>
    <property type="match status" value="1"/>
</dbReference>
<sequence>MGGLGVVGQSALSSTSLARAAKAEPLLAREEEFELAHRWSEHRDERALHRLVQAHMRLAIAIARRFRHYGLPMADLVQEGHVGLMEAAARFEAARDVRFSTYATWWIRAAIQDYVLRNWSIVRGGTSSGQKALFFNLRRVRARLEKVEGLRHATRDEMHGAVADMLGIPAAEVARMDARLAAPDLSLSAPIAGGEEEGAARLDQLVAEGPWPDEQVVQAIDGERRQRWLSQALRSLSDREIRIIRARRLAEESETLEMLGARLGISKERVRQIENRAIEKLRVTLTHGAGVPAGAFA</sequence>
<protein>
    <submittedName>
        <fullName evidence="7">RNA polymerase factor sigma-32</fullName>
        <ecNumber evidence="7">2.7.7.6</ecNumber>
    </submittedName>
</protein>
<evidence type="ECO:0000259" key="6">
    <source>
        <dbReference type="PROSITE" id="PS00715"/>
    </source>
</evidence>
<dbReference type="InterPro" id="IPR007627">
    <property type="entry name" value="RNA_pol_sigma70_r2"/>
</dbReference>
<keyword evidence="7" id="KW-0808">Transferase</keyword>
<accession>A0ABW4YVD2</accession>
<evidence type="ECO:0000256" key="4">
    <source>
        <dbReference type="ARBA" id="ARBA00023125"/>
    </source>
</evidence>
<dbReference type="InterPro" id="IPR007630">
    <property type="entry name" value="RNA_pol_sigma70_r4"/>
</dbReference>
<dbReference type="Pfam" id="PF04542">
    <property type="entry name" value="Sigma70_r2"/>
    <property type="match status" value="1"/>
</dbReference>
<evidence type="ECO:0000256" key="3">
    <source>
        <dbReference type="ARBA" id="ARBA00023082"/>
    </source>
</evidence>
<dbReference type="PANTHER" id="PTHR30376:SF3">
    <property type="entry name" value="RNA POLYMERASE SIGMA FACTOR RPOH"/>
    <property type="match status" value="1"/>
</dbReference>
<gene>
    <name evidence="7" type="ORF">ACFSNC_06890</name>
</gene>
<dbReference type="InterPro" id="IPR013324">
    <property type="entry name" value="RNA_pol_sigma_r3/r4-like"/>
</dbReference>